<dbReference type="AlphaFoldDB" id="A0A512BGW1"/>
<keyword evidence="2" id="KW-1185">Reference proteome</keyword>
<dbReference type="Proteomes" id="UP000321513">
    <property type="component" value="Unassembled WGS sequence"/>
</dbReference>
<name>A0A512BGW1_9BACT</name>
<evidence type="ECO:0000313" key="2">
    <source>
        <dbReference type="Proteomes" id="UP000321513"/>
    </source>
</evidence>
<evidence type="ECO:0000313" key="1">
    <source>
        <dbReference type="EMBL" id="GEO11200.1"/>
    </source>
</evidence>
<accession>A0A512BGW1</accession>
<protein>
    <submittedName>
        <fullName evidence="1">Uncharacterized protein</fullName>
    </submittedName>
</protein>
<sequence length="76" mass="8810">MHCNGKCYLAKQLKEQGQQEQQLPSHKREKFEVQAFFLPEQLTFTPTNFCNAVNYCDKDDTIKAVFLCSVFHPPTV</sequence>
<comment type="caution">
    <text evidence="1">The sequence shown here is derived from an EMBL/GenBank/DDBJ whole genome shotgun (WGS) entry which is preliminary data.</text>
</comment>
<proteinExistence type="predicted"/>
<dbReference type="EMBL" id="BJYT01000017">
    <property type="protein sequence ID" value="GEO11200.1"/>
    <property type="molecule type" value="Genomic_DNA"/>
</dbReference>
<gene>
    <name evidence="1" type="ORF">SAE01_36960</name>
</gene>
<reference evidence="1 2" key="1">
    <citation type="submission" date="2019-07" db="EMBL/GenBank/DDBJ databases">
        <title>Whole genome shotgun sequence of Segetibacter aerophilus NBRC 106135.</title>
        <authorList>
            <person name="Hosoyama A."/>
            <person name="Uohara A."/>
            <person name="Ohji S."/>
            <person name="Ichikawa N."/>
        </authorList>
    </citation>
    <scope>NUCLEOTIDE SEQUENCE [LARGE SCALE GENOMIC DNA]</scope>
    <source>
        <strain evidence="1 2">NBRC 106135</strain>
    </source>
</reference>
<organism evidence="1 2">
    <name type="scientific">Segetibacter aerophilus</name>
    <dbReference type="NCBI Taxonomy" id="670293"/>
    <lineage>
        <taxon>Bacteria</taxon>
        <taxon>Pseudomonadati</taxon>
        <taxon>Bacteroidota</taxon>
        <taxon>Chitinophagia</taxon>
        <taxon>Chitinophagales</taxon>
        <taxon>Chitinophagaceae</taxon>
        <taxon>Segetibacter</taxon>
    </lineage>
</organism>